<evidence type="ECO:0000256" key="9">
    <source>
        <dbReference type="SAM" id="Phobius"/>
    </source>
</evidence>
<protein>
    <recommendedName>
        <fullName evidence="2">histidine kinase</fullName>
        <ecNumber evidence="2">2.7.13.3</ecNumber>
    </recommendedName>
</protein>
<gene>
    <name evidence="12" type="ORF">N802_10755</name>
</gene>
<evidence type="ECO:0000313" key="13">
    <source>
        <dbReference type="Proteomes" id="UP000030002"/>
    </source>
</evidence>
<dbReference type="GO" id="GO:0000155">
    <property type="term" value="F:phosphorelay sensor kinase activity"/>
    <property type="evidence" value="ECO:0007669"/>
    <property type="project" value="InterPro"/>
</dbReference>
<keyword evidence="3" id="KW-0597">Phosphoprotein</keyword>
<dbReference type="CDD" id="cd16917">
    <property type="entry name" value="HATPase_UhpB-NarQ-NarX-like"/>
    <property type="match status" value="1"/>
</dbReference>
<feature type="domain" description="Histidine kinase/HSP90-like ATPase" evidence="10">
    <location>
        <begin position="302"/>
        <end position="391"/>
    </location>
</feature>
<proteinExistence type="predicted"/>
<dbReference type="SUPFAM" id="SSF55874">
    <property type="entry name" value="ATPase domain of HSP90 chaperone/DNA topoisomerase II/histidine kinase"/>
    <property type="match status" value="1"/>
</dbReference>
<keyword evidence="9" id="KW-1133">Transmembrane helix</keyword>
<evidence type="ECO:0000256" key="2">
    <source>
        <dbReference type="ARBA" id="ARBA00012438"/>
    </source>
</evidence>
<reference evidence="12 13" key="1">
    <citation type="submission" date="2013-08" db="EMBL/GenBank/DDBJ databases">
        <title>The genome sequence of Knoellia sinensis.</title>
        <authorList>
            <person name="Zhu W."/>
            <person name="Wang G."/>
        </authorList>
    </citation>
    <scope>NUCLEOTIDE SEQUENCE [LARGE SCALE GENOMIC DNA]</scope>
    <source>
        <strain evidence="12 13">KCTC 19936</strain>
    </source>
</reference>
<evidence type="ECO:0000256" key="3">
    <source>
        <dbReference type="ARBA" id="ARBA00022553"/>
    </source>
</evidence>
<dbReference type="InterPro" id="IPR050482">
    <property type="entry name" value="Sensor_HK_TwoCompSys"/>
</dbReference>
<dbReference type="GO" id="GO:0005524">
    <property type="term" value="F:ATP binding"/>
    <property type="evidence" value="ECO:0007669"/>
    <property type="project" value="UniProtKB-KW"/>
</dbReference>
<feature type="domain" description="Signal transduction histidine kinase subgroup 3 dimerisation and phosphoacceptor" evidence="11">
    <location>
        <begin position="188"/>
        <end position="253"/>
    </location>
</feature>
<evidence type="ECO:0000259" key="10">
    <source>
        <dbReference type="Pfam" id="PF02518"/>
    </source>
</evidence>
<keyword evidence="9" id="KW-0812">Transmembrane</keyword>
<evidence type="ECO:0000256" key="8">
    <source>
        <dbReference type="ARBA" id="ARBA00023012"/>
    </source>
</evidence>
<name>A0A0A0J4G1_9MICO</name>
<dbReference type="AlphaFoldDB" id="A0A0A0J4G1"/>
<dbReference type="GO" id="GO:0016020">
    <property type="term" value="C:membrane"/>
    <property type="evidence" value="ECO:0007669"/>
    <property type="project" value="InterPro"/>
</dbReference>
<keyword evidence="5" id="KW-0547">Nucleotide-binding</keyword>
<dbReference type="Gene3D" id="1.20.5.1930">
    <property type="match status" value="1"/>
</dbReference>
<evidence type="ECO:0000256" key="4">
    <source>
        <dbReference type="ARBA" id="ARBA00022679"/>
    </source>
</evidence>
<dbReference type="RefSeq" id="WP_035916364.1">
    <property type="nucleotide sequence ID" value="NZ_AVPJ01000008.1"/>
</dbReference>
<evidence type="ECO:0000313" key="12">
    <source>
        <dbReference type="EMBL" id="KGN32073.1"/>
    </source>
</evidence>
<accession>A0A0A0J4G1</accession>
<keyword evidence="8" id="KW-0902">Two-component regulatory system</keyword>
<keyword evidence="4" id="KW-0808">Transferase</keyword>
<dbReference type="PANTHER" id="PTHR24421">
    <property type="entry name" value="NITRATE/NITRITE SENSOR PROTEIN NARX-RELATED"/>
    <property type="match status" value="1"/>
</dbReference>
<dbReference type="EC" id="2.7.13.3" evidence="2"/>
<dbReference type="PANTHER" id="PTHR24421:SF10">
    <property type="entry name" value="NITRATE_NITRITE SENSOR PROTEIN NARQ"/>
    <property type="match status" value="1"/>
</dbReference>
<evidence type="ECO:0000256" key="6">
    <source>
        <dbReference type="ARBA" id="ARBA00022777"/>
    </source>
</evidence>
<dbReference type="GO" id="GO:0046983">
    <property type="term" value="F:protein dimerization activity"/>
    <property type="evidence" value="ECO:0007669"/>
    <property type="project" value="InterPro"/>
</dbReference>
<dbReference type="OrthoDB" id="227596at2"/>
<evidence type="ECO:0000259" key="11">
    <source>
        <dbReference type="Pfam" id="PF07730"/>
    </source>
</evidence>
<evidence type="ECO:0000256" key="5">
    <source>
        <dbReference type="ARBA" id="ARBA00022741"/>
    </source>
</evidence>
<evidence type="ECO:0000256" key="7">
    <source>
        <dbReference type="ARBA" id="ARBA00022840"/>
    </source>
</evidence>
<dbReference type="Gene3D" id="3.30.565.10">
    <property type="entry name" value="Histidine kinase-like ATPase, C-terminal domain"/>
    <property type="match status" value="1"/>
</dbReference>
<feature type="transmembrane region" description="Helical" evidence="9">
    <location>
        <begin position="135"/>
        <end position="157"/>
    </location>
</feature>
<keyword evidence="7" id="KW-0067">ATP-binding</keyword>
<dbReference type="STRING" id="1385520.N802_10755"/>
<keyword evidence="9" id="KW-0472">Membrane</keyword>
<dbReference type="Pfam" id="PF07730">
    <property type="entry name" value="HisKA_3"/>
    <property type="match status" value="1"/>
</dbReference>
<feature type="transmembrane region" description="Helical" evidence="9">
    <location>
        <begin position="46"/>
        <end position="65"/>
    </location>
</feature>
<dbReference type="eggNOG" id="COG4585">
    <property type="taxonomic scope" value="Bacteria"/>
</dbReference>
<keyword evidence="13" id="KW-1185">Reference proteome</keyword>
<organism evidence="12 13">
    <name type="scientific">Knoellia sinensis KCTC 19936</name>
    <dbReference type="NCBI Taxonomy" id="1385520"/>
    <lineage>
        <taxon>Bacteria</taxon>
        <taxon>Bacillati</taxon>
        <taxon>Actinomycetota</taxon>
        <taxon>Actinomycetes</taxon>
        <taxon>Micrococcales</taxon>
        <taxon>Intrasporangiaceae</taxon>
        <taxon>Knoellia</taxon>
    </lineage>
</organism>
<evidence type="ECO:0000256" key="1">
    <source>
        <dbReference type="ARBA" id="ARBA00000085"/>
    </source>
</evidence>
<dbReference type="Proteomes" id="UP000030002">
    <property type="component" value="Unassembled WGS sequence"/>
</dbReference>
<dbReference type="InterPro" id="IPR011712">
    <property type="entry name" value="Sig_transdc_His_kin_sub3_dim/P"/>
</dbReference>
<comment type="caution">
    <text evidence="12">The sequence shown here is derived from an EMBL/GenBank/DDBJ whole genome shotgun (WGS) entry which is preliminary data.</text>
</comment>
<keyword evidence="6 12" id="KW-0418">Kinase</keyword>
<sequence>MSDTTTREYGRGSALWRWALALLISAVVWGTIAIDMAMADVSDGPIIGWFFVADLVIGLLSFLFVPMRREWPRGVAVALNLASTVSASSTGPATWAMGSLAAKHRWRDLLVVAPLAVVAGLGQERLYPGGDELPAWAIVLFGLLVVGIVIAIGWAMGSQRNLMESLRDRAVTAEREQQARVAQAQAAERTRIAREMHDVLAHRISLVAMHAGALSYRTDLSAEEQSTAAKTIEENAHRALRDLRDVLGVLRDPMAPTGSGPEQPQPVIGDIARLVEEEQANGMRVSLAETLDGDVPDGLGRTAYRIVQEALTNARKHAPGTSVTVSLTGSPTDGLTVTVRNAALVSASASPLPDSGLGLIGLDERVALSGGRLRHGPDASGGYVVEAWIPWEA</sequence>
<dbReference type="EMBL" id="AVPJ01000008">
    <property type="protein sequence ID" value="KGN32073.1"/>
    <property type="molecule type" value="Genomic_DNA"/>
</dbReference>
<dbReference type="InterPro" id="IPR003594">
    <property type="entry name" value="HATPase_dom"/>
</dbReference>
<dbReference type="InterPro" id="IPR036890">
    <property type="entry name" value="HATPase_C_sf"/>
</dbReference>
<comment type="catalytic activity">
    <reaction evidence="1">
        <text>ATP + protein L-histidine = ADP + protein N-phospho-L-histidine.</text>
        <dbReference type="EC" id="2.7.13.3"/>
    </reaction>
</comment>
<dbReference type="Pfam" id="PF02518">
    <property type="entry name" value="HATPase_c"/>
    <property type="match status" value="1"/>
</dbReference>
<feature type="transmembrane region" description="Helical" evidence="9">
    <location>
        <begin position="15"/>
        <end position="34"/>
    </location>
</feature>